<organism evidence="2 3">
    <name type="scientific">Oxobacter pfennigii</name>
    <dbReference type="NCBI Taxonomy" id="36849"/>
    <lineage>
        <taxon>Bacteria</taxon>
        <taxon>Bacillati</taxon>
        <taxon>Bacillota</taxon>
        <taxon>Clostridia</taxon>
        <taxon>Eubacteriales</taxon>
        <taxon>Clostridiaceae</taxon>
        <taxon>Oxobacter</taxon>
    </lineage>
</organism>
<dbReference type="STRING" id="36849.OXPF_31540"/>
<proteinExistence type="predicted"/>
<dbReference type="EC" id="2.4.1.-" evidence="2"/>
<keyword evidence="2" id="KW-0808">Transferase</keyword>
<dbReference type="Pfam" id="PF00535">
    <property type="entry name" value="Glycos_transf_2"/>
    <property type="match status" value="1"/>
</dbReference>
<reference evidence="2 3" key="1">
    <citation type="submission" date="2015-09" db="EMBL/GenBank/DDBJ databases">
        <title>Genome sequence of Oxobacter pfennigii DSM 3222.</title>
        <authorList>
            <person name="Poehlein A."/>
            <person name="Bengelsdorf F.R."/>
            <person name="Schiel-Bengelsdorf B."/>
            <person name="Duerre P."/>
            <person name="Daniel R."/>
        </authorList>
    </citation>
    <scope>NUCLEOTIDE SEQUENCE [LARGE SCALE GENOMIC DNA]</scope>
    <source>
        <strain evidence="2 3">DSM 3222</strain>
    </source>
</reference>
<evidence type="ECO:0000313" key="2">
    <source>
        <dbReference type="EMBL" id="KPU43712.1"/>
    </source>
</evidence>
<comment type="caution">
    <text evidence="2">The sequence shown here is derived from an EMBL/GenBank/DDBJ whole genome shotgun (WGS) entry which is preliminary data.</text>
</comment>
<name>A0A0N8NT33_9CLOT</name>
<dbReference type="OrthoDB" id="396512at2"/>
<evidence type="ECO:0000259" key="1">
    <source>
        <dbReference type="Pfam" id="PF00535"/>
    </source>
</evidence>
<dbReference type="InterPro" id="IPR001173">
    <property type="entry name" value="Glyco_trans_2-like"/>
</dbReference>
<sequence length="254" mass="30205">MKEIILTIVTVTYNCEKFLQRTLDSVYNQDYDSYEYLIIDGRSTDKTVSIIEENITKFNGRLRYISEPDRGVYDAMNKGIRAAKGKYVGIINGDDYYNNFIFKKVISMFEEKNADIIYSDLIYTDNNYVDSNKPLMANHHKLIHRMSVNHPTCFVKREIYDKYGLFDLNFRITADYEIMVRFFMKGCKFHKSSQVLAVMEYGGLSSNNWITINEKYRIHKKYYGKVHALKYKVLNILIFIYRKTKWRYKVRNGN</sequence>
<keyword evidence="2" id="KW-0328">Glycosyltransferase</keyword>
<accession>A0A0N8NT33</accession>
<gene>
    <name evidence="2" type="ORF">OXPF_31540</name>
</gene>
<dbReference type="PANTHER" id="PTHR22916:SF3">
    <property type="entry name" value="UDP-GLCNAC:BETAGAL BETA-1,3-N-ACETYLGLUCOSAMINYLTRANSFERASE-LIKE PROTEIN 1"/>
    <property type="match status" value="1"/>
</dbReference>
<dbReference type="AlphaFoldDB" id="A0A0N8NT33"/>
<dbReference type="CDD" id="cd06433">
    <property type="entry name" value="GT_2_WfgS_like"/>
    <property type="match status" value="1"/>
</dbReference>
<dbReference type="SUPFAM" id="SSF53448">
    <property type="entry name" value="Nucleotide-diphospho-sugar transferases"/>
    <property type="match status" value="1"/>
</dbReference>
<keyword evidence="3" id="KW-1185">Reference proteome</keyword>
<dbReference type="RefSeq" id="WP_054876139.1">
    <property type="nucleotide sequence ID" value="NZ_LKET01000039.1"/>
</dbReference>
<dbReference type="Proteomes" id="UP000050326">
    <property type="component" value="Unassembled WGS sequence"/>
</dbReference>
<evidence type="ECO:0000313" key="3">
    <source>
        <dbReference type="Proteomes" id="UP000050326"/>
    </source>
</evidence>
<dbReference type="InterPro" id="IPR029044">
    <property type="entry name" value="Nucleotide-diphossugar_trans"/>
</dbReference>
<dbReference type="EMBL" id="LKET01000039">
    <property type="protein sequence ID" value="KPU43712.1"/>
    <property type="molecule type" value="Genomic_DNA"/>
</dbReference>
<dbReference type="PANTHER" id="PTHR22916">
    <property type="entry name" value="GLYCOSYLTRANSFERASE"/>
    <property type="match status" value="1"/>
</dbReference>
<feature type="domain" description="Glycosyltransferase 2-like" evidence="1">
    <location>
        <begin position="7"/>
        <end position="135"/>
    </location>
</feature>
<dbReference type="GO" id="GO:0016758">
    <property type="term" value="F:hexosyltransferase activity"/>
    <property type="evidence" value="ECO:0007669"/>
    <property type="project" value="UniProtKB-ARBA"/>
</dbReference>
<protein>
    <submittedName>
        <fullName evidence="2">PGL/p-HBAD biosynthesis glycosyltransferase</fullName>
        <ecNumber evidence="2">2.4.1.-</ecNumber>
    </submittedName>
</protein>
<dbReference type="Gene3D" id="3.90.550.10">
    <property type="entry name" value="Spore Coat Polysaccharide Biosynthesis Protein SpsA, Chain A"/>
    <property type="match status" value="1"/>
</dbReference>